<dbReference type="PROSITE" id="PS50262">
    <property type="entry name" value="G_PROTEIN_RECEP_F1_2"/>
    <property type="match status" value="1"/>
</dbReference>
<evidence type="ECO:0000259" key="11">
    <source>
        <dbReference type="PROSITE" id="PS50262"/>
    </source>
</evidence>
<keyword evidence="6 10" id="KW-0472">Membrane</keyword>
<dbReference type="GO" id="GO:0005886">
    <property type="term" value="C:plasma membrane"/>
    <property type="evidence" value="ECO:0007669"/>
    <property type="project" value="UniProtKB-SubCell"/>
</dbReference>
<feature type="transmembrane region" description="Helical" evidence="10">
    <location>
        <begin position="406"/>
        <end position="432"/>
    </location>
</feature>
<proteinExistence type="predicted"/>
<dbReference type="GO" id="GO:0043410">
    <property type="term" value="P:positive regulation of MAPK cascade"/>
    <property type="evidence" value="ECO:0007669"/>
    <property type="project" value="TreeGrafter"/>
</dbReference>
<keyword evidence="8" id="KW-0807">Transducer</keyword>
<evidence type="ECO:0000256" key="9">
    <source>
        <dbReference type="SAM" id="MobiDB-lite"/>
    </source>
</evidence>
<accession>A0A8J4TKM9</accession>
<evidence type="ECO:0000256" key="8">
    <source>
        <dbReference type="ARBA" id="ARBA00023224"/>
    </source>
</evidence>
<keyword evidence="5" id="KW-0297">G-protein coupled receptor</keyword>
<dbReference type="PRINTS" id="PR00237">
    <property type="entry name" value="GPCRRHODOPSN"/>
</dbReference>
<sequence>MRANLTNRFLVSLAVADLLMGSVVMPFAVFHTMYGGDWAFGRDWCDIWHAFDVLSSTASILNLCAIAVERFWATENPISYASRKTRHRCTVMLIGVWICSLIISFPAIAWWRRTEDYIADNSRTCRFTTDQLYLIVSSLVSFYIPFIVMTSVYAKIYNTASNLIKSLKTGEKLVPYPPTKCNPICDQNKGYDPRRSCITSPGTNYRVTNCPSMHEMVVLRVHRGGTTKPNVTMYLPKTSICENCSASTPIANRVSVCCGRCFHPTVFPKAFVGCCFKRPNTLEASVSAPPEQYPTFEKRTKRTSPSFSCCVNPNTKCRPRNTNIGVAALSVTANLQLATDPQLELDYSKLLASGQNKSQLAVARLVMRNNPDINQSRAKQWVNKLRLFAASSRVSKFVREQKAAKTLGLVMGLFVCCWLPFFICNIIVAFRPELAQANDTFQKILFIVTWLGYVNSGINPIIYAHSMREFRRAFKRLLCTWWWLSWTRGHRSRSQQLNHHYIRHVRNHHIHKFPANMDLHLIKPDLVDPVASVSNWSHQVQPQSLYSLQPEQRATTRNDRRNRSHSENCRSRRCHSNSACELPRTPKRINPSSISGLPSVVQVTQHHSSPQTRLHLKLPFRLQKLSSPVGSMSHLMIHHPTRELGRKYNSCLWTETYF</sequence>
<evidence type="ECO:0000313" key="13">
    <source>
        <dbReference type="Proteomes" id="UP000748531"/>
    </source>
</evidence>
<dbReference type="EMBL" id="LUCH01002736">
    <property type="protein sequence ID" value="KAF5401054.1"/>
    <property type="molecule type" value="Genomic_DNA"/>
</dbReference>
<keyword evidence="2" id="KW-1003">Cell membrane</keyword>
<keyword evidence="3 10" id="KW-0812">Transmembrane</keyword>
<keyword evidence="4 10" id="KW-1133">Transmembrane helix</keyword>
<dbReference type="Proteomes" id="UP000748531">
    <property type="component" value="Unassembled WGS sequence"/>
</dbReference>
<dbReference type="PANTHER" id="PTHR24248">
    <property type="entry name" value="ADRENERGIC RECEPTOR-RELATED G-PROTEIN COUPLED RECEPTOR"/>
    <property type="match status" value="1"/>
</dbReference>
<keyword evidence="7 12" id="KW-0675">Receptor</keyword>
<organism evidence="12 13">
    <name type="scientific">Paragonimus heterotremus</name>
    <dbReference type="NCBI Taxonomy" id="100268"/>
    <lineage>
        <taxon>Eukaryota</taxon>
        <taxon>Metazoa</taxon>
        <taxon>Spiralia</taxon>
        <taxon>Lophotrochozoa</taxon>
        <taxon>Platyhelminthes</taxon>
        <taxon>Trematoda</taxon>
        <taxon>Digenea</taxon>
        <taxon>Plagiorchiida</taxon>
        <taxon>Troglotremata</taxon>
        <taxon>Troglotrematidae</taxon>
        <taxon>Paragonimus</taxon>
    </lineage>
</organism>
<dbReference type="PANTHER" id="PTHR24248:SF185">
    <property type="entry name" value="DOPAMINE RECEPTOR 2"/>
    <property type="match status" value="1"/>
</dbReference>
<evidence type="ECO:0000256" key="2">
    <source>
        <dbReference type="ARBA" id="ARBA00022475"/>
    </source>
</evidence>
<feature type="region of interest" description="Disordered" evidence="9">
    <location>
        <begin position="547"/>
        <end position="595"/>
    </location>
</feature>
<dbReference type="OrthoDB" id="5957871at2759"/>
<dbReference type="InterPro" id="IPR017452">
    <property type="entry name" value="GPCR_Rhodpsn_7TM"/>
</dbReference>
<evidence type="ECO:0000313" key="12">
    <source>
        <dbReference type="EMBL" id="KAF5401054.1"/>
    </source>
</evidence>
<evidence type="ECO:0000256" key="1">
    <source>
        <dbReference type="ARBA" id="ARBA00004651"/>
    </source>
</evidence>
<feature type="transmembrane region" description="Helical" evidence="10">
    <location>
        <begin position="131"/>
        <end position="154"/>
    </location>
</feature>
<dbReference type="Gene3D" id="1.20.1070.10">
    <property type="entry name" value="Rhodopsin 7-helix transmembrane proteins"/>
    <property type="match status" value="2"/>
</dbReference>
<dbReference type="AlphaFoldDB" id="A0A8J4TKM9"/>
<reference evidence="12" key="1">
    <citation type="submission" date="2019-05" db="EMBL/GenBank/DDBJ databases">
        <title>Annotation for the trematode Paragonimus heterotremus.</title>
        <authorList>
            <person name="Choi Y.-J."/>
        </authorList>
    </citation>
    <scope>NUCLEOTIDE SEQUENCE</scope>
    <source>
        <strain evidence="12">LC</strain>
    </source>
</reference>
<comment type="subcellular location">
    <subcellularLocation>
        <location evidence="1">Cell membrane</location>
        <topology evidence="1">Multi-pass membrane protein</topology>
    </subcellularLocation>
</comment>
<dbReference type="InterPro" id="IPR000276">
    <property type="entry name" value="GPCR_Rhodpsn"/>
</dbReference>
<feature type="transmembrane region" description="Helical" evidence="10">
    <location>
        <begin position="9"/>
        <end position="35"/>
    </location>
</feature>
<gene>
    <name evidence="12" type="ORF">PHET_05722</name>
</gene>
<dbReference type="GO" id="GO:0071880">
    <property type="term" value="P:adenylate cyclase-activating adrenergic receptor signaling pathway"/>
    <property type="evidence" value="ECO:0007669"/>
    <property type="project" value="TreeGrafter"/>
</dbReference>
<feature type="transmembrane region" description="Helical" evidence="10">
    <location>
        <begin position="89"/>
        <end position="111"/>
    </location>
</feature>
<dbReference type="SUPFAM" id="SSF81321">
    <property type="entry name" value="Family A G protein-coupled receptor-like"/>
    <property type="match status" value="1"/>
</dbReference>
<evidence type="ECO:0000256" key="4">
    <source>
        <dbReference type="ARBA" id="ARBA00022989"/>
    </source>
</evidence>
<feature type="domain" description="G-protein coupled receptors family 1 profile" evidence="11">
    <location>
        <begin position="1"/>
        <end position="463"/>
    </location>
</feature>
<name>A0A8J4TKM9_9TREM</name>
<evidence type="ECO:0000256" key="5">
    <source>
        <dbReference type="ARBA" id="ARBA00023040"/>
    </source>
</evidence>
<feature type="transmembrane region" description="Helical" evidence="10">
    <location>
        <begin position="47"/>
        <end position="68"/>
    </location>
</feature>
<protein>
    <submittedName>
        <fullName evidence="12">7 transmembrane receptor</fullName>
    </submittedName>
</protein>
<dbReference type="Pfam" id="PF00001">
    <property type="entry name" value="7tm_1"/>
    <property type="match status" value="1"/>
</dbReference>
<feature type="transmembrane region" description="Helical" evidence="10">
    <location>
        <begin position="444"/>
        <end position="466"/>
    </location>
</feature>
<evidence type="ECO:0000256" key="3">
    <source>
        <dbReference type="ARBA" id="ARBA00022692"/>
    </source>
</evidence>
<keyword evidence="13" id="KW-1185">Reference proteome</keyword>
<comment type="caution">
    <text evidence="12">The sequence shown here is derived from an EMBL/GenBank/DDBJ whole genome shotgun (WGS) entry which is preliminary data.</text>
</comment>
<feature type="compositionally biased region" description="Basic and acidic residues" evidence="9">
    <location>
        <begin position="554"/>
        <end position="570"/>
    </location>
</feature>
<evidence type="ECO:0000256" key="6">
    <source>
        <dbReference type="ARBA" id="ARBA00023136"/>
    </source>
</evidence>
<evidence type="ECO:0000256" key="10">
    <source>
        <dbReference type="SAM" id="Phobius"/>
    </source>
</evidence>
<dbReference type="GO" id="GO:0004930">
    <property type="term" value="F:G protein-coupled receptor activity"/>
    <property type="evidence" value="ECO:0007669"/>
    <property type="project" value="UniProtKB-KW"/>
</dbReference>
<evidence type="ECO:0000256" key="7">
    <source>
        <dbReference type="ARBA" id="ARBA00023170"/>
    </source>
</evidence>